<dbReference type="EMBL" id="DQ504428">
    <property type="protein sequence ID" value="ABF47431.1"/>
    <property type="molecule type" value="Genomic_DNA"/>
</dbReference>
<dbReference type="GeneID" id="5141875"/>
<organism evidence="2 3">
    <name type="scientific">Clanis bilineata nucleopolyhedrovirus</name>
    <dbReference type="NCBI Taxonomy" id="1307957"/>
    <lineage>
        <taxon>Viruses</taxon>
        <taxon>Viruses incertae sedis</taxon>
        <taxon>Naldaviricetes</taxon>
        <taxon>Lefavirales</taxon>
        <taxon>Baculoviridae</taxon>
        <taxon>Alphabaculovirus</taxon>
        <taxon>Alphabaculovirus clabilineatae</taxon>
    </lineage>
</organism>
<dbReference type="InterPro" id="IPR038765">
    <property type="entry name" value="Papain-like_cys_pep_sf"/>
</dbReference>
<dbReference type="InterPro" id="IPR003323">
    <property type="entry name" value="OTU_dom"/>
</dbReference>
<proteinExistence type="predicted"/>
<evidence type="ECO:0000313" key="2">
    <source>
        <dbReference type="EMBL" id="ABF47431.1"/>
    </source>
</evidence>
<dbReference type="Gene3D" id="3.90.70.80">
    <property type="match status" value="1"/>
</dbReference>
<dbReference type="Pfam" id="PF07267">
    <property type="entry name" value="Nucleo_P87"/>
    <property type="match status" value="1"/>
</dbReference>
<protein>
    <submittedName>
        <fullName evidence="2">p87/VP80</fullName>
    </submittedName>
</protein>
<dbReference type="OrthoDB" id="2748at10239"/>
<dbReference type="GO" id="GO:0004843">
    <property type="term" value="F:cysteine-type deubiquitinase activity"/>
    <property type="evidence" value="ECO:0007669"/>
    <property type="project" value="TreeGrafter"/>
</dbReference>
<dbReference type="GO" id="GO:0016579">
    <property type="term" value="P:protein deubiquitination"/>
    <property type="evidence" value="ECO:0007669"/>
    <property type="project" value="TreeGrafter"/>
</dbReference>
<feature type="domain" description="OTU" evidence="1">
    <location>
        <begin position="2"/>
        <end position="134"/>
    </location>
</feature>
<dbReference type="RefSeq" id="YP_717628.1">
    <property type="nucleotide sequence ID" value="NC_008293.1"/>
</dbReference>
<dbReference type="GO" id="GO:0019028">
    <property type="term" value="C:viral capsid"/>
    <property type="evidence" value="ECO:0007669"/>
    <property type="project" value="InterPro"/>
</dbReference>
<accession>Q0N412</accession>
<dbReference type="SUPFAM" id="SSF54001">
    <property type="entry name" value="Cysteine proteinases"/>
    <property type="match status" value="1"/>
</dbReference>
<reference evidence="2 3" key="1">
    <citation type="journal article" date="2009" name="BMC Genomics">
        <title>Genomic sequence, organization and characteristics of a new nucleopolyhedrovirus isolated from Clanis bilineata larva.</title>
        <authorList>
            <person name="Zhu S.Y."/>
            <person name="Yi J.P."/>
            <person name="Shen W.D."/>
            <person name="Wang L.Q."/>
            <person name="He H.G."/>
            <person name="Wang Y."/>
            <person name="Li B."/>
            <person name="Wang W.B."/>
        </authorList>
    </citation>
    <scope>NUCLEOTIDE SEQUENCE [LARGE SCALE GENOMIC DNA]</scope>
    <source>
        <strain evidence="2">DZ1</strain>
    </source>
</reference>
<dbReference type="Proteomes" id="UP000214353">
    <property type="component" value="Segment"/>
</dbReference>
<dbReference type="PROSITE" id="PS50802">
    <property type="entry name" value="OTU"/>
    <property type="match status" value="1"/>
</dbReference>
<sequence length="766" mass="86897">MMQVYCIRGDGACLFRSLSYVMYNTEDRHQEIRRRIVNYVVANWSRFAYSTLDVSKGTEQPYRSAQQYFDDMIKPNTFGTYTEIVAAADIFPYTFHIYNKGRLILNVGAPNTPVKNLNFSGDFGSGHFDVLLSSTCVHNTNINPNQVIGDTNVSSLPYSLDDSRMAEIAPTIADVSANSQTILEDYLEILFNFFMRYHPEQIEYLDSIREQEDWSRRIEGLHRLWNVIYVTNIMTTPVKFENRQAAPASISNNDVNVSYATTTTQTQAAATTVTAPYPIAKIKLIFNEYLQENIDLLLHDPTLSDHSKQSLNKTLTDPSVDTVNFLLKDVVASANVRNFITVNADREYVVVLSNLILNYTDILIQRGSSFVQSLPLTVARSIEALIVKRTDMLPYNLILYIDRDEIKIVNDTVTKDLIEAYNLTIPIVLYKIKPDVQRDQGDDRGDVSADHGDMYVDDTYSTDGSVVRDNRVPRRKRKINPRKRVGDANVAFGDDYDTFVAAAGSIDDLIMSVNGNETSDAETVNLHNLRETAYKQQIRDSGRRPRHIAGPLPVSMPKYLKTLVATMPTDVEDSYLTCPTNSLLTVPRSENYRSKLTSVATLNLSQLSNSVHFYRMLEPLTYYGNTLNDQSQAIWFIVRSSRYFIMAAEKFYEIRAGVQNYNDPDRLTMFMVLYNFLWFYRQFISTLPASALTPNKNLKIVNVLEIFSRTVQTNFNQIHFSDPVSYSGDIGVDRNIIRLMLGEGGTSGATSSTANAASYYTDYDEL</sequence>
<dbReference type="Pfam" id="PF02338">
    <property type="entry name" value="OTU"/>
    <property type="match status" value="1"/>
</dbReference>
<dbReference type="CDD" id="cd22757">
    <property type="entry name" value="OTU_P87_VP80-like"/>
    <property type="match status" value="1"/>
</dbReference>
<evidence type="ECO:0000259" key="1">
    <source>
        <dbReference type="PROSITE" id="PS50802"/>
    </source>
</evidence>
<dbReference type="PANTHER" id="PTHR12419">
    <property type="entry name" value="OTU DOMAIN CONTAINING PROTEIN"/>
    <property type="match status" value="1"/>
</dbReference>
<keyword evidence="3" id="KW-1185">Reference proteome</keyword>
<name>Q0N412_9ABAC</name>
<dbReference type="KEGG" id="vg:5141875"/>
<dbReference type="InterPro" id="IPR050704">
    <property type="entry name" value="Peptidase_C85-like"/>
</dbReference>
<evidence type="ECO:0000313" key="3">
    <source>
        <dbReference type="Proteomes" id="UP000214353"/>
    </source>
</evidence>
<dbReference type="InterPro" id="IPR009893">
    <property type="entry name" value="Nucleo_P80/P87"/>
</dbReference>